<evidence type="ECO:0000256" key="3">
    <source>
        <dbReference type="ARBA" id="ARBA00022833"/>
    </source>
</evidence>
<name>A0AAW1T155_9CHLO</name>
<protein>
    <recommendedName>
        <fullName evidence="6">RING-type domain-containing protein</fullName>
    </recommendedName>
</protein>
<feature type="region of interest" description="Disordered" evidence="5">
    <location>
        <begin position="1"/>
        <end position="95"/>
    </location>
</feature>
<feature type="compositionally biased region" description="Polar residues" evidence="5">
    <location>
        <begin position="46"/>
        <end position="57"/>
    </location>
</feature>
<feature type="region of interest" description="Disordered" evidence="5">
    <location>
        <begin position="631"/>
        <end position="657"/>
    </location>
</feature>
<dbReference type="Gene3D" id="3.30.40.10">
    <property type="entry name" value="Zinc/RING finger domain, C3HC4 (zinc finger)"/>
    <property type="match status" value="1"/>
</dbReference>
<keyword evidence="2 4" id="KW-0863">Zinc-finger</keyword>
<keyword evidence="1" id="KW-0479">Metal-binding</keyword>
<feature type="compositionally biased region" description="Low complexity" evidence="5">
    <location>
        <begin position="119"/>
        <end position="136"/>
    </location>
</feature>
<dbReference type="InterPro" id="IPR013083">
    <property type="entry name" value="Znf_RING/FYVE/PHD"/>
</dbReference>
<gene>
    <name evidence="7" type="ORF">WJX84_010410</name>
</gene>
<dbReference type="InterPro" id="IPR017907">
    <property type="entry name" value="Znf_RING_CS"/>
</dbReference>
<feature type="region of interest" description="Disordered" evidence="5">
    <location>
        <begin position="486"/>
        <end position="507"/>
    </location>
</feature>
<accession>A0AAW1T155</accession>
<keyword evidence="8" id="KW-1185">Reference proteome</keyword>
<dbReference type="InterPro" id="IPR001841">
    <property type="entry name" value="Znf_RING"/>
</dbReference>
<evidence type="ECO:0000256" key="2">
    <source>
        <dbReference type="ARBA" id="ARBA00022771"/>
    </source>
</evidence>
<proteinExistence type="predicted"/>
<dbReference type="GO" id="GO:0008270">
    <property type="term" value="F:zinc ion binding"/>
    <property type="evidence" value="ECO:0007669"/>
    <property type="project" value="UniProtKB-KW"/>
</dbReference>
<dbReference type="Proteomes" id="UP001485043">
    <property type="component" value="Unassembled WGS sequence"/>
</dbReference>
<reference evidence="7 8" key="1">
    <citation type="journal article" date="2024" name="Nat. Commun.">
        <title>Phylogenomics reveals the evolutionary origins of lichenization in chlorophyte algae.</title>
        <authorList>
            <person name="Puginier C."/>
            <person name="Libourel C."/>
            <person name="Otte J."/>
            <person name="Skaloud P."/>
            <person name="Haon M."/>
            <person name="Grisel S."/>
            <person name="Petersen M."/>
            <person name="Berrin J.G."/>
            <person name="Delaux P.M."/>
            <person name="Dal Grande F."/>
            <person name="Keller J."/>
        </authorList>
    </citation>
    <scope>NUCLEOTIDE SEQUENCE [LARGE SCALE GENOMIC DNA]</scope>
    <source>
        <strain evidence="7 8">SAG 2523</strain>
    </source>
</reference>
<feature type="region of interest" description="Disordered" evidence="5">
    <location>
        <begin position="119"/>
        <end position="149"/>
    </location>
</feature>
<dbReference type="AlphaFoldDB" id="A0AAW1T155"/>
<evidence type="ECO:0000256" key="5">
    <source>
        <dbReference type="SAM" id="MobiDB-lite"/>
    </source>
</evidence>
<dbReference type="PROSITE" id="PS00518">
    <property type="entry name" value="ZF_RING_1"/>
    <property type="match status" value="1"/>
</dbReference>
<evidence type="ECO:0000313" key="7">
    <source>
        <dbReference type="EMBL" id="KAK9862653.1"/>
    </source>
</evidence>
<evidence type="ECO:0000313" key="8">
    <source>
        <dbReference type="Proteomes" id="UP001485043"/>
    </source>
</evidence>
<dbReference type="PROSITE" id="PS50089">
    <property type="entry name" value="ZF_RING_2"/>
    <property type="match status" value="1"/>
</dbReference>
<organism evidence="7 8">
    <name type="scientific">Apatococcus fuscideae</name>
    <dbReference type="NCBI Taxonomy" id="2026836"/>
    <lineage>
        <taxon>Eukaryota</taxon>
        <taxon>Viridiplantae</taxon>
        <taxon>Chlorophyta</taxon>
        <taxon>core chlorophytes</taxon>
        <taxon>Trebouxiophyceae</taxon>
        <taxon>Chlorellales</taxon>
        <taxon>Chlorellaceae</taxon>
        <taxon>Apatococcus</taxon>
    </lineage>
</organism>
<evidence type="ECO:0000256" key="4">
    <source>
        <dbReference type="PROSITE-ProRule" id="PRU00175"/>
    </source>
</evidence>
<keyword evidence="3" id="KW-0862">Zinc</keyword>
<comment type="caution">
    <text evidence="7">The sequence shown here is derived from an EMBL/GenBank/DDBJ whole genome shotgun (WGS) entry which is preliminary data.</text>
</comment>
<feature type="compositionally biased region" description="Basic and acidic residues" evidence="5">
    <location>
        <begin position="496"/>
        <end position="506"/>
    </location>
</feature>
<dbReference type="SUPFAM" id="SSF57850">
    <property type="entry name" value="RING/U-box"/>
    <property type="match status" value="1"/>
</dbReference>
<evidence type="ECO:0000259" key="6">
    <source>
        <dbReference type="PROSITE" id="PS50089"/>
    </source>
</evidence>
<dbReference type="Pfam" id="PF13920">
    <property type="entry name" value="zf-C3HC4_3"/>
    <property type="match status" value="1"/>
</dbReference>
<feature type="domain" description="RING-type" evidence="6">
    <location>
        <begin position="782"/>
        <end position="820"/>
    </location>
</feature>
<evidence type="ECO:0000256" key="1">
    <source>
        <dbReference type="ARBA" id="ARBA00022723"/>
    </source>
</evidence>
<dbReference type="EMBL" id="JALJOV010000575">
    <property type="protein sequence ID" value="KAK9862653.1"/>
    <property type="molecule type" value="Genomic_DNA"/>
</dbReference>
<sequence length="832" mass="91158">MLPSGHVPDAQGLGYPAGEIHASENPAPVHAKPITDKAANARAIRQWQSQPQSSFVSHTRRTGDCRQKRRLSAAGHEPSAARQDAKKFITKRPRLPAAAPKKISNLFEHLQHDDPKLVSISADSTSSPSPSSASSSELPLLQRPETRRMSRERFSALLPDLPGYRWDGPVQHQTIRGRGQNTMYGCLITPHGSFDVSVQDHLLDIPQVASMITARIRCESRPSFSWQDSKRSTHIMNSSAYHWAQDDHNGPIPEQAVIFICADQAGALSSSGSRCAAAYQLVSPGNTQPFKDHVVGCNSSKTRTNLRTTWRAPLLELLGTDARQAPVDAQGLPDRMEGAAEEYQQRSFLKLLLESVLESRSPVLNYTALLETYASLSGQAHKREIQNLRRLMSCLEGSGIIKRTDLSQQKGRDAVARSARWTLTSIKPIVAVIDTFAAAVKPPPADNPALPPDEPLFLSRSDLRPFAQEASVLQLHQLAQRAIATPDLPDGAIGGDGKKAPREKGCSRHRSIPCAHSIGLHHHLQDPKLWDIEDPVAESFGRHSIQMCDTCAHFLKNNGHPPLVPVDGFGTSCPLGRKFKLPESASQIQELVDVLVMPGTPASNRRSAHEFTPMGHPEYPAGDQSILRASGQTEPAAIDAASETGSAPQDEVEETKEHHRMEAVQDLHAEGWDIGELTQPFEKVREGLATHTEQPRDVEESPKQIEKQMSLCDAVIILLQAAIAEMPEDRLLGCALDTISCLTDYVSQKKTSTAHACSVLKAKLHALRQLADIIPTLSDPICATCTLRPVNKMLSPCGHTLCTPCATRMRDTSPSCWFCRRPVHGENDIFFS</sequence>